<dbReference type="Gene3D" id="1.20.1530.20">
    <property type="match status" value="1"/>
</dbReference>
<feature type="transmembrane region" description="Helical" evidence="8">
    <location>
        <begin position="63"/>
        <end position="83"/>
    </location>
</feature>
<dbReference type="InterPro" id="IPR004776">
    <property type="entry name" value="Mem_transp_PIN-like"/>
</dbReference>
<feature type="transmembrane region" description="Helical" evidence="8">
    <location>
        <begin position="95"/>
        <end position="116"/>
    </location>
</feature>
<keyword evidence="10" id="KW-1185">Reference proteome</keyword>
<keyword evidence="7 8" id="KW-0472">Membrane</keyword>
<feature type="transmembrane region" description="Helical" evidence="8">
    <location>
        <begin position="275"/>
        <end position="297"/>
    </location>
</feature>
<comment type="subcellular location">
    <subcellularLocation>
        <location evidence="1">Cell membrane</location>
        <topology evidence="1">Multi-pass membrane protein</topology>
    </subcellularLocation>
</comment>
<organism evidence="9 10">
    <name type="scientific">Alcaligenes endophyticus</name>
    <dbReference type="NCBI Taxonomy" id="1929088"/>
    <lineage>
        <taxon>Bacteria</taxon>
        <taxon>Pseudomonadati</taxon>
        <taxon>Pseudomonadota</taxon>
        <taxon>Betaproteobacteria</taxon>
        <taxon>Burkholderiales</taxon>
        <taxon>Alcaligenaceae</taxon>
        <taxon>Alcaligenes</taxon>
    </lineage>
</organism>
<evidence type="ECO:0000256" key="2">
    <source>
        <dbReference type="ARBA" id="ARBA00010145"/>
    </source>
</evidence>
<evidence type="ECO:0000256" key="8">
    <source>
        <dbReference type="SAM" id="Phobius"/>
    </source>
</evidence>
<sequence>MPAILQLIAPDFLLIGLGWLLLHYLHFPADFFRSLEKLVYYVLFPALLFSSLTQTQWSLSEASWLLLAVLTVILCAVGLSWLAQPFLKPDARSMGSIAQCGFRFNTYLGLSLAQAIGGAQGAAAMALLVGFGVPLCNMAAVSGLARGRGKRRMFQAMAKNPLILATLLGMIWNLGRLPIPGPFAISLSRLGACALGIGLLCVGATLSLQGARAHQKLIIWINAVKLLAMPALALLLAYAMQLNLIESQMLLLYCALPTASSAHVLAAQMQGDAKLVALTMSLGTLSAILTIPLWLHIFNWIFQ</sequence>
<dbReference type="InterPro" id="IPR038770">
    <property type="entry name" value="Na+/solute_symporter_sf"/>
</dbReference>
<dbReference type="Pfam" id="PF03547">
    <property type="entry name" value="Mem_trans"/>
    <property type="match status" value="2"/>
</dbReference>
<proteinExistence type="inferred from homology"/>
<keyword evidence="3" id="KW-0813">Transport</keyword>
<evidence type="ECO:0000313" key="10">
    <source>
        <dbReference type="Proteomes" id="UP001168613"/>
    </source>
</evidence>
<dbReference type="PANTHER" id="PTHR36838">
    <property type="entry name" value="AUXIN EFFLUX CARRIER FAMILY PROTEIN"/>
    <property type="match status" value="1"/>
</dbReference>
<keyword evidence="4" id="KW-1003">Cell membrane</keyword>
<evidence type="ECO:0000313" key="9">
    <source>
        <dbReference type="EMBL" id="MDN4122591.1"/>
    </source>
</evidence>
<protein>
    <submittedName>
        <fullName evidence="9">AEC family transporter</fullName>
    </submittedName>
</protein>
<dbReference type="PANTHER" id="PTHR36838:SF4">
    <property type="entry name" value="AUXIN EFFLUX CARRIER FAMILY PROTEIN"/>
    <property type="match status" value="1"/>
</dbReference>
<evidence type="ECO:0000256" key="1">
    <source>
        <dbReference type="ARBA" id="ARBA00004651"/>
    </source>
</evidence>
<accession>A0ABT8EMS1</accession>
<name>A0ABT8EMS1_9BURK</name>
<feature type="transmembrane region" description="Helical" evidence="8">
    <location>
        <begin position="217"/>
        <end position="238"/>
    </location>
</feature>
<evidence type="ECO:0000256" key="7">
    <source>
        <dbReference type="ARBA" id="ARBA00023136"/>
    </source>
</evidence>
<dbReference type="RefSeq" id="WP_266123880.1">
    <property type="nucleotide sequence ID" value="NZ_JAJHNU010000005.1"/>
</dbReference>
<reference evidence="9" key="1">
    <citation type="submission" date="2021-11" db="EMBL/GenBank/DDBJ databases">
        <title>Draft genome sequence of Alcaligenes endophyticus type strain CCUG 75668T.</title>
        <authorList>
            <person name="Salva-Serra F."/>
            <person name="Duran R.E."/>
            <person name="Seeger M."/>
            <person name="Moore E.R.B."/>
            <person name="Jaen-Luchoro D."/>
        </authorList>
    </citation>
    <scope>NUCLEOTIDE SEQUENCE</scope>
    <source>
        <strain evidence="9">CCUG 75668</strain>
    </source>
</reference>
<keyword evidence="5 8" id="KW-0812">Transmembrane</keyword>
<evidence type="ECO:0000256" key="3">
    <source>
        <dbReference type="ARBA" id="ARBA00022448"/>
    </source>
</evidence>
<keyword evidence="6 8" id="KW-1133">Transmembrane helix</keyword>
<evidence type="ECO:0000256" key="4">
    <source>
        <dbReference type="ARBA" id="ARBA00022475"/>
    </source>
</evidence>
<dbReference type="Proteomes" id="UP001168613">
    <property type="component" value="Unassembled WGS sequence"/>
</dbReference>
<feature type="transmembrane region" description="Helical" evidence="8">
    <location>
        <begin position="187"/>
        <end position="208"/>
    </location>
</feature>
<comment type="caution">
    <text evidence="9">The sequence shown here is derived from an EMBL/GenBank/DDBJ whole genome shotgun (WGS) entry which is preliminary data.</text>
</comment>
<gene>
    <name evidence="9" type="ORF">LMS43_14955</name>
</gene>
<dbReference type="EMBL" id="JAJHNU010000005">
    <property type="protein sequence ID" value="MDN4122591.1"/>
    <property type="molecule type" value="Genomic_DNA"/>
</dbReference>
<feature type="transmembrane region" description="Helical" evidence="8">
    <location>
        <begin position="6"/>
        <end position="26"/>
    </location>
</feature>
<feature type="transmembrane region" description="Helical" evidence="8">
    <location>
        <begin position="157"/>
        <end position="175"/>
    </location>
</feature>
<feature type="transmembrane region" description="Helical" evidence="8">
    <location>
        <begin position="38"/>
        <end position="57"/>
    </location>
</feature>
<evidence type="ECO:0000256" key="5">
    <source>
        <dbReference type="ARBA" id="ARBA00022692"/>
    </source>
</evidence>
<feature type="transmembrane region" description="Helical" evidence="8">
    <location>
        <begin position="122"/>
        <end position="145"/>
    </location>
</feature>
<comment type="similarity">
    <text evidence="2">Belongs to the auxin efflux carrier (TC 2.A.69) family.</text>
</comment>
<evidence type="ECO:0000256" key="6">
    <source>
        <dbReference type="ARBA" id="ARBA00022989"/>
    </source>
</evidence>